<gene>
    <name evidence="1" type="ORF">OIE82_27195</name>
</gene>
<proteinExistence type="predicted"/>
<name>A0ABZ1YAP4_9ACTN</name>
<organism evidence="1">
    <name type="scientific">Streptomyces althioticus</name>
    <dbReference type="NCBI Taxonomy" id="83380"/>
    <lineage>
        <taxon>Bacteria</taxon>
        <taxon>Bacillati</taxon>
        <taxon>Actinomycetota</taxon>
        <taxon>Actinomycetes</taxon>
        <taxon>Kitasatosporales</taxon>
        <taxon>Streptomycetaceae</taxon>
        <taxon>Streptomyces</taxon>
        <taxon>Streptomyces althioticus group</taxon>
    </lineage>
</organism>
<dbReference type="RefSeq" id="WP_395759491.1">
    <property type="nucleotide sequence ID" value="NZ_CP109207.1"/>
</dbReference>
<dbReference type="EMBL" id="CP109207">
    <property type="protein sequence ID" value="WUU56630.1"/>
    <property type="molecule type" value="Genomic_DNA"/>
</dbReference>
<evidence type="ECO:0000313" key="1">
    <source>
        <dbReference type="EMBL" id="WUU56630.1"/>
    </source>
</evidence>
<protein>
    <submittedName>
        <fullName evidence="1">Uncharacterized protein</fullName>
    </submittedName>
</protein>
<reference evidence="1" key="1">
    <citation type="submission" date="2022-10" db="EMBL/GenBank/DDBJ databases">
        <title>The complete genomes of actinobacterial strains from the NBC collection.</title>
        <authorList>
            <person name="Joergensen T.S."/>
            <person name="Alvarez Arevalo M."/>
            <person name="Sterndorff E.B."/>
            <person name="Faurdal D."/>
            <person name="Vuksanovic O."/>
            <person name="Mourched A.-S."/>
            <person name="Charusanti P."/>
            <person name="Shaw S."/>
            <person name="Blin K."/>
            <person name="Weber T."/>
        </authorList>
    </citation>
    <scope>NUCLEOTIDE SEQUENCE [LARGE SCALE GENOMIC DNA]</scope>
    <source>
        <strain evidence="1">NBC 01686</strain>
    </source>
</reference>
<sequence length="110" mass="12249">MVRTITSREIQAPAGDALGMINAGTVNTTRTWVETSALLVTEICGEPFGRYFLIVVTNDVDEDDWDELERLSQELGKNVAECVVEREHIDSPHPWFPGSQFFDLVTVHGG</sequence>
<accession>A0ABZ1YAP4</accession>